<dbReference type="CDD" id="cd05325">
    <property type="entry name" value="carb_red_sniffer_like_SDR_c"/>
    <property type="match status" value="1"/>
</dbReference>
<dbReference type="Pfam" id="PF00106">
    <property type="entry name" value="adh_short"/>
    <property type="match status" value="1"/>
</dbReference>
<dbReference type="OrthoDB" id="9876299at2759"/>
<name>A0A1L7XG86_9HELO</name>
<dbReference type="AlphaFoldDB" id="A0A1L7XG86"/>
<evidence type="ECO:0000313" key="5">
    <source>
        <dbReference type="Proteomes" id="UP000184330"/>
    </source>
</evidence>
<dbReference type="Proteomes" id="UP000184330">
    <property type="component" value="Unassembled WGS sequence"/>
</dbReference>
<comment type="similarity">
    <text evidence="1">Belongs to the short-chain dehydrogenases/reductases (SDR) family.</text>
</comment>
<dbReference type="Gene3D" id="3.40.50.720">
    <property type="entry name" value="NAD(P)-binding Rossmann-like Domain"/>
    <property type="match status" value="1"/>
</dbReference>
<accession>A0A1L7XG86</accession>
<dbReference type="GO" id="GO:0005737">
    <property type="term" value="C:cytoplasm"/>
    <property type="evidence" value="ECO:0007669"/>
    <property type="project" value="TreeGrafter"/>
</dbReference>
<organism evidence="4 5">
    <name type="scientific">Phialocephala subalpina</name>
    <dbReference type="NCBI Taxonomy" id="576137"/>
    <lineage>
        <taxon>Eukaryota</taxon>
        <taxon>Fungi</taxon>
        <taxon>Dikarya</taxon>
        <taxon>Ascomycota</taxon>
        <taxon>Pezizomycotina</taxon>
        <taxon>Leotiomycetes</taxon>
        <taxon>Helotiales</taxon>
        <taxon>Mollisiaceae</taxon>
        <taxon>Phialocephala</taxon>
        <taxon>Phialocephala fortinii species complex</taxon>
    </lineage>
</organism>
<evidence type="ECO:0000256" key="2">
    <source>
        <dbReference type="ARBA" id="ARBA00022857"/>
    </source>
</evidence>
<dbReference type="PANTHER" id="PTHR43544">
    <property type="entry name" value="SHORT-CHAIN DEHYDROGENASE/REDUCTASE"/>
    <property type="match status" value="1"/>
</dbReference>
<dbReference type="SUPFAM" id="SSF51735">
    <property type="entry name" value="NAD(P)-binding Rossmann-fold domains"/>
    <property type="match status" value="1"/>
</dbReference>
<gene>
    <name evidence="4" type="ORF">PAC_13915</name>
</gene>
<sequence length="244" mass="25881">MAATTYLITGASRGLGLGLVKAYLSRPNNTVIAAVRDPSKALALDSLPKGEGSTLILIEVDSSSPTSAHNAIETLKTTHSITSLDIVIANAGISNSFSPLATVPLSDVQEHMNINGIGPLLLFQAVFPLLKKGSKFVGVSSAISSIGGMEMRPFPCGAYGMSKAVLNYVVRKCHFENEELVVFALDPGFVQTDMGNDGAKRFGMDEATTPIDECIAGMVKVIDESTREKTGGKFPIWEGGEFPW</sequence>
<reference evidence="4 5" key="1">
    <citation type="submission" date="2016-03" db="EMBL/GenBank/DDBJ databases">
        <authorList>
            <person name="Ploux O."/>
        </authorList>
    </citation>
    <scope>NUCLEOTIDE SEQUENCE [LARGE SCALE GENOMIC DNA]</scope>
    <source>
        <strain evidence="4 5">UAMH 11012</strain>
    </source>
</reference>
<dbReference type="InterPro" id="IPR036291">
    <property type="entry name" value="NAD(P)-bd_dom_sf"/>
</dbReference>
<dbReference type="InterPro" id="IPR002347">
    <property type="entry name" value="SDR_fam"/>
</dbReference>
<proteinExistence type="inferred from homology"/>
<dbReference type="InterPro" id="IPR051468">
    <property type="entry name" value="Fungal_SecMetab_SDRs"/>
</dbReference>
<dbReference type="PRINTS" id="PR00081">
    <property type="entry name" value="GDHRDH"/>
</dbReference>
<dbReference type="EMBL" id="FJOG01000025">
    <property type="protein sequence ID" value="CZR64018.1"/>
    <property type="molecule type" value="Genomic_DNA"/>
</dbReference>
<evidence type="ECO:0000256" key="1">
    <source>
        <dbReference type="ARBA" id="ARBA00006484"/>
    </source>
</evidence>
<protein>
    <submittedName>
        <fullName evidence="4">Related to ketoreductase</fullName>
    </submittedName>
</protein>
<keyword evidence="5" id="KW-1185">Reference proteome</keyword>
<dbReference type="GO" id="GO:0016491">
    <property type="term" value="F:oxidoreductase activity"/>
    <property type="evidence" value="ECO:0007669"/>
    <property type="project" value="UniProtKB-KW"/>
</dbReference>
<keyword evidence="3" id="KW-0560">Oxidoreductase</keyword>
<evidence type="ECO:0000256" key="3">
    <source>
        <dbReference type="ARBA" id="ARBA00023002"/>
    </source>
</evidence>
<dbReference type="PANTHER" id="PTHR43544:SF7">
    <property type="entry name" value="NADB-LER2"/>
    <property type="match status" value="1"/>
</dbReference>
<keyword evidence="2" id="KW-0521">NADP</keyword>
<evidence type="ECO:0000313" key="4">
    <source>
        <dbReference type="EMBL" id="CZR64018.1"/>
    </source>
</evidence>